<dbReference type="HOGENOM" id="CLU_083552_1_2_0"/>
<reference evidence="4" key="2">
    <citation type="submission" date="2011-06" db="EMBL/GenBank/DDBJ databases">
        <title>The complete genome of Flexistipes sinusarabici DSM 4947.</title>
        <authorList>
            <person name="Lucas S."/>
            <person name="Han J."/>
            <person name="Lapidus A."/>
            <person name="Bruce D."/>
            <person name="Goodwin L."/>
            <person name="Pitluck S."/>
            <person name="Peters L."/>
            <person name="Kyrpides N."/>
            <person name="Mavromatis K."/>
            <person name="Ivanova N."/>
            <person name="Mikhailova N."/>
            <person name="Chertkov O."/>
            <person name="Detter J.C."/>
            <person name="Tapia R."/>
            <person name="Han C."/>
            <person name="Land M."/>
            <person name="Hauser L."/>
            <person name="Markowitz V."/>
            <person name="Cheng J.-F."/>
            <person name="Hugenholtz P."/>
            <person name="Woyke T."/>
            <person name="Wu D."/>
            <person name="Spring S."/>
            <person name="Schroeder M."/>
            <person name="Brambilla E."/>
            <person name="Klenk H.-P."/>
            <person name="Eisen J.A."/>
        </authorList>
    </citation>
    <scope>NUCLEOTIDE SEQUENCE [LARGE SCALE GENOMIC DNA]</scope>
    <source>
        <strain evidence="4">DSM 4947 / MAS 10</strain>
    </source>
</reference>
<dbReference type="AlphaFoldDB" id="F8E6V1"/>
<dbReference type="eggNOG" id="COG1739">
    <property type="taxonomic scope" value="Bacteria"/>
</dbReference>
<sequence>MYTVIKEGYGEYEVKKSKFISYVVPYENFEGKLEHLKTEHPKARHIVWAYRHLQEDQQIDENCTDDGEPKNTSGKPTLNILYHNDIINTAVFTVRYFGGILLGTGGLVKAYTESANRALNDATVIDTAKLYKKPVKIGYDKINHLEYLAGIYYLKIVKREFLGTYVIFTLQGQKEVIDRLEMEVGK</sequence>
<keyword evidence="4" id="KW-1185">Reference proteome</keyword>
<dbReference type="InterPro" id="IPR020568">
    <property type="entry name" value="Ribosomal_Su5_D2-typ_SF"/>
</dbReference>
<dbReference type="SUPFAM" id="SSF54211">
    <property type="entry name" value="Ribosomal protein S5 domain 2-like"/>
    <property type="match status" value="1"/>
</dbReference>
<dbReference type="KEGG" id="fsi:Flexsi_0039"/>
<dbReference type="RefSeq" id="WP_013885251.1">
    <property type="nucleotide sequence ID" value="NC_015672.1"/>
</dbReference>
<organism evidence="3 4">
    <name type="scientific">Flexistipes sinusarabici (strain ATCC 49648 / DSM 4947 / MAS 10)</name>
    <dbReference type="NCBI Taxonomy" id="717231"/>
    <lineage>
        <taxon>Bacteria</taxon>
        <taxon>Pseudomonadati</taxon>
        <taxon>Deferribacterota</taxon>
        <taxon>Deferribacteres</taxon>
        <taxon>Deferribacterales</taxon>
        <taxon>Flexistipitaceae</taxon>
        <taxon>Flexistipes</taxon>
    </lineage>
</organism>
<dbReference type="PANTHER" id="PTHR16301:SF20">
    <property type="entry name" value="IMPACT FAMILY MEMBER YIGZ"/>
    <property type="match status" value="1"/>
</dbReference>
<dbReference type="OrthoDB" id="9813771at2"/>
<dbReference type="GO" id="GO:0005737">
    <property type="term" value="C:cytoplasm"/>
    <property type="evidence" value="ECO:0007669"/>
    <property type="project" value="TreeGrafter"/>
</dbReference>
<reference evidence="3 4" key="1">
    <citation type="journal article" date="2011" name="Stand. Genomic Sci.">
        <title>Genome sequence of the moderately thermophilic halophile Flexistipes sinusarabici strain (MAS10).</title>
        <authorList>
            <person name="Lapidus A."/>
            <person name="Chertkov O."/>
            <person name="Nolan M."/>
            <person name="Lucas S."/>
            <person name="Hammon N."/>
            <person name="Deshpande S."/>
            <person name="Cheng J.F."/>
            <person name="Tapia R."/>
            <person name="Han C."/>
            <person name="Goodwin L."/>
            <person name="Pitluck S."/>
            <person name="Liolios K."/>
            <person name="Pagani I."/>
            <person name="Ivanova N."/>
            <person name="Huntemann M."/>
            <person name="Mavromatis K."/>
            <person name="Mikhailova N."/>
            <person name="Pati A."/>
            <person name="Chen A."/>
            <person name="Palaniappan K."/>
            <person name="Land M."/>
            <person name="Hauser L."/>
            <person name="Brambilla E.M."/>
            <person name="Rohde M."/>
            <person name="Abt B."/>
            <person name="Spring S."/>
            <person name="Goker M."/>
            <person name="Bristow J."/>
            <person name="Eisen J.A."/>
            <person name="Markowitz V."/>
            <person name="Hugenholtz P."/>
            <person name="Kyrpides N.C."/>
            <person name="Klenk H.P."/>
            <person name="Woyke T."/>
        </authorList>
    </citation>
    <scope>NUCLEOTIDE SEQUENCE [LARGE SCALE GENOMIC DNA]</scope>
    <source>
        <strain evidence="4">DSM 4947 / MAS 10</strain>
    </source>
</reference>
<protein>
    <submittedName>
        <fullName evidence="3">Uncharacterized protein family UPF0029, Impact, N-terminal protein</fullName>
    </submittedName>
</protein>
<dbReference type="GO" id="GO:0006446">
    <property type="term" value="P:regulation of translational initiation"/>
    <property type="evidence" value="ECO:0007669"/>
    <property type="project" value="TreeGrafter"/>
</dbReference>
<feature type="domain" description="Impact N-terminal" evidence="2">
    <location>
        <begin position="15"/>
        <end position="119"/>
    </location>
</feature>
<dbReference type="Proteomes" id="UP000006621">
    <property type="component" value="Chromosome"/>
</dbReference>
<dbReference type="InterPro" id="IPR023582">
    <property type="entry name" value="Impact"/>
</dbReference>
<dbReference type="InterPro" id="IPR036956">
    <property type="entry name" value="Impact_N_sf"/>
</dbReference>
<name>F8E6V1_FLESM</name>
<dbReference type="EMBL" id="CP002858">
    <property type="protein sequence ID" value="AEI13737.1"/>
    <property type="molecule type" value="Genomic_DNA"/>
</dbReference>
<dbReference type="InterPro" id="IPR001498">
    <property type="entry name" value="Impact_N"/>
</dbReference>
<evidence type="ECO:0000313" key="3">
    <source>
        <dbReference type="EMBL" id="AEI13737.1"/>
    </source>
</evidence>
<accession>F8E6V1</accession>
<proteinExistence type="inferred from homology"/>
<evidence type="ECO:0000259" key="2">
    <source>
        <dbReference type="Pfam" id="PF01205"/>
    </source>
</evidence>
<evidence type="ECO:0000256" key="1">
    <source>
        <dbReference type="ARBA" id="ARBA00007665"/>
    </source>
</evidence>
<comment type="similarity">
    <text evidence="1">Belongs to the IMPACT family.</text>
</comment>
<dbReference type="STRING" id="717231.Flexsi_0039"/>
<dbReference type="Gene3D" id="3.30.230.30">
    <property type="entry name" value="Impact, N-terminal domain"/>
    <property type="match status" value="1"/>
</dbReference>
<dbReference type="Pfam" id="PF01205">
    <property type="entry name" value="Impact_N"/>
    <property type="match status" value="1"/>
</dbReference>
<evidence type="ECO:0000313" key="4">
    <source>
        <dbReference type="Proteomes" id="UP000006621"/>
    </source>
</evidence>
<gene>
    <name evidence="3" type="ordered locus">Flexsi_0039</name>
</gene>
<dbReference type="PANTHER" id="PTHR16301">
    <property type="entry name" value="IMPACT-RELATED"/>
    <property type="match status" value="1"/>
</dbReference>